<keyword evidence="1" id="KW-1133">Transmembrane helix</keyword>
<protein>
    <submittedName>
        <fullName evidence="2">Uncharacterized protein</fullName>
    </submittedName>
</protein>
<dbReference type="Proteomes" id="UP000001400">
    <property type="component" value="Chromosome"/>
</dbReference>
<evidence type="ECO:0000313" key="2">
    <source>
        <dbReference type="EMBL" id="ADD08296.1"/>
    </source>
</evidence>
<sequence length="122" mass="14231">MNASLYIYLFLILALVILAWIVYNIISKMYKNRGIKESIREMFKAEDYGDALKFEYRDYTVLATFRPDIKLSISHDKNVEGISAPKGMHLTPLFLILKIKKKDEIKEKLDRAIDFLNSIPTQ</sequence>
<proteinExistence type="predicted"/>
<evidence type="ECO:0000256" key="1">
    <source>
        <dbReference type="SAM" id="Phobius"/>
    </source>
</evidence>
<organism evidence="2 3">
    <name type="scientific">Aciduliprofundum boonei (strain DSM 19572 / T469)</name>
    <dbReference type="NCBI Taxonomy" id="439481"/>
    <lineage>
        <taxon>Archaea</taxon>
        <taxon>Methanobacteriati</taxon>
        <taxon>Thermoplasmatota</taxon>
        <taxon>DHVE2 group</taxon>
        <taxon>Candidatus Aciduliprofundum</taxon>
    </lineage>
</organism>
<reference evidence="2" key="1">
    <citation type="submission" date="2010-02" db="EMBL/GenBank/DDBJ databases">
        <title>Complete sequence of Aciduliprofundum boonei T469.</title>
        <authorList>
            <consortium name="US DOE Joint Genome Institute"/>
            <person name="Lucas S."/>
            <person name="Copeland A."/>
            <person name="Lapidus A."/>
            <person name="Cheng J.-F."/>
            <person name="Bruce D."/>
            <person name="Goodwin L."/>
            <person name="Pitluck S."/>
            <person name="Saunders E."/>
            <person name="Detter J.C."/>
            <person name="Han C."/>
            <person name="Tapia R."/>
            <person name="Land M."/>
            <person name="Hauser L."/>
            <person name="Kyrpides N."/>
            <person name="Mikhailova N."/>
            <person name="Flores G."/>
            <person name="Reysenbach A.-L."/>
            <person name="Woyke T."/>
        </authorList>
    </citation>
    <scope>NUCLEOTIDE SEQUENCE</scope>
    <source>
        <strain evidence="2">T469</strain>
    </source>
</reference>
<dbReference type="KEGG" id="abi:Aboo_0485"/>
<dbReference type="HOGENOM" id="CLU_2021375_0_0_2"/>
<gene>
    <name evidence="2" type="ordered locus">Aboo_0485</name>
</gene>
<name>D3TCL1_ACIB4</name>
<dbReference type="GeneID" id="8827430"/>
<keyword evidence="1" id="KW-0472">Membrane</keyword>
<keyword evidence="3" id="KW-1185">Reference proteome</keyword>
<dbReference type="EMBL" id="CP001941">
    <property type="protein sequence ID" value="ADD08296.1"/>
    <property type="molecule type" value="Genomic_DNA"/>
</dbReference>
<dbReference type="AlphaFoldDB" id="D3TCL1"/>
<dbReference type="RefSeq" id="WP_012997147.1">
    <property type="nucleotide sequence ID" value="NC_013926.1"/>
</dbReference>
<accession>D3TCL1</accession>
<keyword evidence="1" id="KW-0812">Transmembrane</keyword>
<dbReference type="OrthoDB" id="381154at2157"/>
<feature type="transmembrane region" description="Helical" evidence="1">
    <location>
        <begin position="6"/>
        <end position="26"/>
    </location>
</feature>
<evidence type="ECO:0000313" key="3">
    <source>
        <dbReference type="Proteomes" id="UP000001400"/>
    </source>
</evidence>